<dbReference type="InterPro" id="IPR011047">
    <property type="entry name" value="Quinoprotein_ADH-like_sf"/>
</dbReference>
<comment type="caution">
    <text evidence="2">The sequence shown here is derived from an EMBL/GenBank/DDBJ whole genome shotgun (WGS) entry which is preliminary data.</text>
</comment>
<evidence type="ECO:0000313" key="2">
    <source>
        <dbReference type="EMBL" id="GIJ69545.1"/>
    </source>
</evidence>
<reference evidence="2" key="1">
    <citation type="submission" date="2021-01" db="EMBL/GenBank/DDBJ databases">
        <title>Whole genome shotgun sequence of Virgisporangium ochraceum NBRC 16418.</title>
        <authorList>
            <person name="Komaki H."/>
            <person name="Tamura T."/>
        </authorList>
    </citation>
    <scope>NUCLEOTIDE SEQUENCE</scope>
    <source>
        <strain evidence="2">NBRC 16418</strain>
    </source>
</reference>
<gene>
    <name evidence="2" type="ORF">Voc01_044620</name>
</gene>
<dbReference type="AlphaFoldDB" id="A0A8J3ZY07"/>
<dbReference type="InterPro" id="IPR002372">
    <property type="entry name" value="PQQ_rpt_dom"/>
</dbReference>
<dbReference type="Proteomes" id="UP000635606">
    <property type="component" value="Unassembled WGS sequence"/>
</dbReference>
<proteinExistence type="predicted"/>
<dbReference type="Gene3D" id="2.130.10.10">
    <property type="entry name" value="YVTN repeat-like/Quinoprotein amine dehydrogenase"/>
    <property type="match status" value="1"/>
</dbReference>
<keyword evidence="3" id="KW-1185">Reference proteome</keyword>
<accession>A0A8J3ZY07</accession>
<organism evidence="2 3">
    <name type="scientific">Virgisporangium ochraceum</name>
    <dbReference type="NCBI Taxonomy" id="65505"/>
    <lineage>
        <taxon>Bacteria</taxon>
        <taxon>Bacillati</taxon>
        <taxon>Actinomycetota</taxon>
        <taxon>Actinomycetes</taxon>
        <taxon>Micromonosporales</taxon>
        <taxon>Micromonosporaceae</taxon>
        <taxon>Virgisporangium</taxon>
    </lineage>
</organism>
<dbReference type="InterPro" id="IPR015943">
    <property type="entry name" value="WD40/YVTN_repeat-like_dom_sf"/>
</dbReference>
<name>A0A8J3ZY07_9ACTN</name>
<dbReference type="SUPFAM" id="SSF50998">
    <property type="entry name" value="Quinoprotein alcohol dehydrogenase-like"/>
    <property type="match status" value="1"/>
</dbReference>
<evidence type="ECO:0000313" key="3">
    <source>
        <dbReference type="Proteomes" id="UP000635606"/>
    </source>
</evidence>
<sequence length="417" mass="44074">MVVVVAALLIGPEALPQPARFAGPARIPGSGADEFFIAGDVVVVQSGNDRVLRAYTFDGTLRWATATPVQRAGPSSAIDGVLPVAAPMWPGQVGGLDLATGRVRWTVDGNLNGVADGLFVIGRGTVEPDPNVRMRDLIGIDPATGREVWHAMIPPPALGERLLEIYGAGNRVAARARVRADGTADLLDLRTGRWRTISAVPPAPPGPEAPAQPGTAAGFQVGLRVGDVTMVFAVGAEPAEGASYISLPGLLVAYGPDAAEPRWTRPTTTWAPALACGPWICLADGADTQVVDPQTGRDVRRVGWPHVLSGTDRRFLGHVNVGTNLQVAVSDAATGKVLHRHLGWDLVSQRYADWTPILHRDGGLDWRLATLNMETGVAYPLGEFQAAGQRSCQSVATHVACSVRSGEILVWRVVPSR</sequence>
<evidence type="ECO:0000259" key="1">
    <source>
        <dbReference type="Pfam" id="PF13360"/>
    </source>
</evidence>
<dbReference type="EMBL" id="BOPH01000062">
    <property type="protein sequence ID" value="GIJ69545.1"/>
    <property type="molecule type" value="Genomic_DNA"/>
</dbReference>
<dbReference type="Pfam" id="PF13360">
    <property type="entry name" value="PQQ_2"/>
    <property type="match status" value="1"/>
</dbReference>
<feature type="domain" description="Pyrrolo-quinoline quinone repeat" evidence="1">
    <location>
        <begin position="32"/>
        <end position="106"/>
    </location>
</feature>
<protein>
    <recommendedName>
        <fullName evidence="1">Pyrrolo-quinoline quinone repeat domain-containing protein</fullName>
    </recommendedName>
</protein>